<dbReference type="GO" id="GO:0005737">
    <property type="term" value="C:cytoplasm"/>
    <property type="evidence" value="ECO:0007669"/>
    <property type="project" value="UniProtKB-SubCell"/>
</dbReference>
<dbReference type="InterPro" id="IPR007590">
    <property type="entry name" value="Saf4/Yju2"/>
</dbReference>
<evidence type="ECO:0000256" key="2">
    <source>
        <dbReference type="ARBA" id="ARBA00022490"/>
    </source>
</evidence>
<dbReference type="CDD" id="cd00780">
    <property type="entry name" value="NTF2"/>
    <property type="match status" value="1"/>
</dbReference>
<keyword evidence="3" id="KW-0677">Repeat</keyword>
<comment type="caution">
    <text evidence="7">The sequence shown here is derived from an EMBL/GenBank/DDBJ whole genome shotgun (WGS) entry which is preliminary data.</text>
</comment>
<evidence type="ECO:0000259" key="6">
    <source>
        <dbReference type="PROSITE" id="PS50177"/>
    </source>
</evidence>
<name>A0A1Q9DLL4_SYMMI</name>
<dbReference type="InterPro" id="IPR002885">
    <property type="entry name" value="PPR_rpt"/>
</dbReference>
<feature type="region of interest" description="Disordered" evidence="5">
    <location>
        <begin position="1221"/>
        <end position="1243"/>
    </location>
</feature>
<dbReference type="InterPro" id="IPR018222">
    <property type="entry name" value="Nuclear_transport_factor_2_euk"/>
</dbReference>
<dbReference type="Gene3D" id="3.10.450.50">
    <property type="match status" value="1"/>
</dbReference>
<dbReference type="PROSITE" id="PS50177">
    <property type="entry name" value="NTF2_DOMAIN"/>
    <property type="match status" value="1"/>
</dbReference>
<feature type="region of interest" description="Disordered" evidence="5">
    <location>
        <begin position="173"/>
        <end position="194"/>
    </location>
</feature>
<dbReference type="InterPro" id="IPR032710">
    <property type="entry name" value="NTF2-like_dom_sf"/>
</dbReference>
<evidence type="ECO:0000256" key="5">
    <source>
        <dbReference type="SAM" id="MobiDB-lite"/>
    </source>
</evidence>
<protein>
    <submittedName>
        <fullName evidence="7">Nuclear transport factor 2</fullName>
    </submittedName>
</protein>
<comment type="subcellular location">
    <subcellularLocation>
        <location evidence="1">Cytoplasm</location>
    </subcellularLocation>
</comment>
<dbReference type="Pfam" id="PF01535">
    <property type="entry name" value="PPR"/>
    <property type="match status" value="1"/>
</dbReference>
<dbReference type="SUPFAM" id="SSF54427">
    <property type="entry name" value="NTF2-like"/>
    <property type="match status" value="1"/>
</dbReference>
<accession>A0A1Q9DLL4</accession>
<evidence type="ECO:0000256" key="3">
    <source>
        <dbReference type="ARBA" id="ARBA00022737"/>
    </source>
</evidence>
<dbReference type="FunFam" id="3.10.450.50:FF:000005">
    <property type="entry name" value="Nuclear transport factor 2"/>
    <property type="match status" value="1"/>
</dbReference>
<keyword evidence="8" id="KW-1185">Reference proteome</keyword>
<evidence type="ECO:0000313" key="7">
    <source>
        <dbReference type="EMBL" id="OLP96061.1"/>
    </source>
</evidence>
<evidence type="ECO:0000256" key="4">
    <source>
        <dbReference type="PROSITE-ProRule" id="PRU00708"/>
    </source>
</evidence>
<dbReference type="OrthoDB" id="6507044at2759"/>
<dbReference type="Pfam" id="PF02136">
    <property type="entry name" value="NTF2"/>
    <property type="match status" value="1"/>
</dbReference>
<dbReference type="InterPro" id="IPR011990">
    <property type="entry name" value="TPR-like_helical_dom_sf"/>
</dbReference>
<dbReference type="Gene3D" id="3.40.50.150">
    <property type="entry name" value="Vaccinia Virus protein VP39"/>
    <property type="match status" value="1"/>
</dbReference>
<organism evidence="7 8">
    <name type="scientific">Symbiodinium microadriaticum</name>
    <name type="common">Dinoflagellate</name>
    <name type="synonym">Zooxanthella microadriatica</name>
    <dbReference type="NCBI Taxonomy" id="2951"/>
    <lineage>
        <taxon>Eukaryota</taxon>
        <taxon>Sar</taxon>
        <taxon>Alveolata</taxon>
        <taxon>Dinophyceae</taxon>
        <taxon>Suessiales</taxon>
        <taxon>Symbiodiniaceae</taxon>
        <taxon>Symbiodinium</taxon>
    </lineage>
</organism>
<feature type="compositionally biased region" description="Basic and acidic residues" evidence="5">
    <location>
        <begin position="173"/>
        <end position="190"/>
    </location>
</feature>
<sequence length="1604" mass="176484">MQAIDGVSSCAVAAAGQGMLPEPGPQALSNIARALTSSPVCSHPFTEAVHVFLHAAPHRFQMCNHGLLWAFWRSSLPLAEVLESLAELESGSSLSLNVQGHLSDPKGIWNEGRAHCNQRLVIRTDPKNDDYELAEGLRRKIEAWDSKDSETLELVDPETRRQMEADPMFRVEKTTRDMQKERNDKARLSDLQDLQDEREDSYGWNSVLRKAHRLRRKEEERQEEVERLAGKPNFGVPLAPTSDEDCLQAKSVEYRTDHDKIEVSARRSSLMAKPVLEQGFHKKALRVATLVGKRKRLQQSSRMERCRKLQTPCLVPPARGKKIQALMAFQQIGEQFCQHYYQTFDTNRNHYFQRTKSDFASSLCSDMAETSDSTAKRRRLDDEDAATNKCVYVKVKGAASVDEIPLQDLLQAKSVAVLRDFAKNKNKRKLDQLDANDLRVYRTEDAFLRGEVQLTAGTKLSILLDGNSDTTPFFIDYDEPQPLVAGSDQMQQLMTMMQDATGYAESEWSRRCAEKTGGDRRCQILKYLYPNEQNSEQKFRGVAAHIILRSNGISAQLMGFHVHDVKNSLFLLKDLELEFQAGNFSLLPTGVTANGPGAEFQVFVSESLRPHRVKVYQKDKAFVVFLLLKSRLRLNCASYCIRREDAAWSLRGLSDRSRRMAALGEKSLDAESESAGILGKRRKWPMVQQLSTAWFTSFKSTECSAVIAACGCEQRLWSQALQDLNLMQEQILIPDVVTYTTCLVACARSKEAQRALLLFEDMPKFAVRPSEVTFGAAIQACATCSCWQRGLELVAAVPQNSFAATSAISACGAGRWPLALAILEDLGELKGSHRVAVNACITACAKSSEWATALSLLARMASWLALPDVVSYSAAISACEKAGMWTAALALYASMMSSRTQIDVVGFGALISACEKAAQWQLAVLLLQRALESTMVVPNLILFNAASSACEKAGEWKCAMLVFDTLQLYALLPDTISFNAVLSAMEKTQKWMQAVCLLKQSGIAADVISNNAVLSASGGAGRWRQALFVLCQTMALQLVPDLITYSAGVSACAKAKQWAGSLLLLQQLREAGGGLRPEEIAYNAAVSSCEDTWQWKESLELLAAMRCDDLKPNVLNLNVVIGACCKASELRPLQQLLGSVRSARTLELESLQRITPTFFRATLISIDWLGGDGLQLPLLIAWTAGAATALLLTRLIPRSHSQPEPAVRAEQAAGLARGALDTGAKGKRAEGPAPSSNDGMKTPKREVVCADALPWIRDVGTFSSDSMILTSLPDVSEVVEFAPRFEDWEAFFLDAVRSILEALPSGGVAVFYQTDIRLAGIGQVSKSYLVLHAASQVSGVRLKWHKIVHFGTVDQPTWNAIQFTHLLCFARTLGLPRVGVTTETDPVVDLGSTLPDILERGSKPPGLRKGACCMGIHATASVLKWVVRRLPGVRKVIDPFCGAGTVLAIANEYGLDALGIDISPKRIKQAKQLDGAALLGSQEPCVLLKPVLSKRKQPVMESAMAGLHPLYSQQSMLTFEGEQFQGADAICQKIVSLPFQKVQHQIVKCDCQPSANDGVVIFITGNLLVDDNANPLKFAQVFQLMKGPTGNYYCHNDMFRLNIG</sequence>
<feature type="domain" description="NTF2" evidence="6">
    <location>
        <begin position="1499"/>
        <end position="1601"/>
    </location>
</feature>
<dbReference type="GO" id="GO:0000398">
    <property type="term" value="P:mRNA splicing, via spliceosome"/>
    <property type="evidence" value="ECO:0007669"/>
    <property type="project" value="InterPro"/>
</dbReference>
<dbReference type="NCBIfam" id="TIGR00756">
    <property type="entry name" value="PPR"/>
    <property type="match status" value="1"/>
</dbReference>
<dbReference type="Pfam" id="PF13041">
    <property type="entry name" value="PPR_2"/>
    <property type="match status" value="1"/>
</dbReference>
<dbReference type="Gene3D" id="1.25.40.10">
    <property type="entry name" value="Tetratricopeptide repeat domain"/>
    <property type="match status" value="4"/>
</dbReference>
<reference evidence="7 8" key="1">
    <citation type="submission" date="2016-02" db="EMBL/GenBank/DDBJ databases">
        <title>Genome analysis of coral dinoflagellate symbionts highlights evolutionary adaptations to a symbiotic lifestyle.</title>
        <authorList>
            <person name="Aranda M."/>
            <person name="Li Y."/>
            <person name="Liew Y.J."/>
            <person name="Baumgarten S."/>
            <person name="Simakov O."/>
            <person name="Wilson M."/>
            <person name="Piel J."/>
            <person name="Ashoor H."/>
            <person name="Bougouffa S."/>
            <person name="Bajic V.B."/>
            <person name="Ryu T."/>
            <person name="Ravasi T."/>
            <person name="Bayer T."/>
            <person name="Micklem G."/>
            <person name="Kim H."/>
            <person name="Bhak J."/>
            <person name="Lajeunesse T.C."/>
            <person name="Voolstra C.R."/>
        </authorList>
    </citation>
    <scope>NUCLEOTIDE SEQUENCE [LARGE SCALE GENOMIC DNA]</scope>
    <source>
        <strain evidence="7 8">CCMP2467</strain>
    </source>
</reference>
<dbReference type="GO" id="GO:0005635">
    <property type="term" value="C:nuclear envelope"/>
    <property type="evidence" value="ECO:0007669"/>
    <property type="project" value="UniProtKB-ARBA"/>
</dbReference>
<dbReference type="GO" id="GO:0006606">
    <property type="term" value="P:protein import into nucleus"/>
    <property type="evidence" value="ECO:0007669"/>
    <property type="project" value="UniProtKB-ARBA"/>
</dbReference>
<dbReference type="CDD" id="cd02440">
    <property type="entry name" value="AdoMet_MTases"/>
    <property type="match status" value="1"/>
</dbReference>
<feature type="repeat" description="PPR" evidence="4">
    <location>
        <begin position="868"/>
        <end position="902"/>
    </location>
</feature>
<dbReference type="SUPFAM" id="SSF53335">
    <property type="entry name" value="S-adenosyl-L-methionine-dependent methyltransferases"/>
    <property type="match status" value="1"/>
</dbReference>
<dbReference type="Pfam" id="PF04502">
    <property type="entry name" value="Saf4_Yju2"/>
    <property type="match status" value="1"/>
</dbReference>
<dbReference type="InterPro" id="IPR029063">
    <property type="entry name" value="SAM-dependent_MTases_sf"/>
</dbReference>
<proteinExistence type="predicted"/>
<keyword evidence="2" id="KW-0963">Cytoplasm</keyword>
<dbReference type="PROSITE" id="PS51375">
    <property type="entry name" value="PPR"/>
    <property type="match status" value="2"/>
</dbReference>
<dbReference type="Proteomes" id="UP000186817">
    <property type="component" value="Unassembled WGS sequence"/>
</dbReference>
<feature type="repeat" description="PPR" evidence="4">
    <location>
        <begin position="735"/>
        <end position="769"/>
    </location>
</feature>
<gene>
    <name evidence="7" type="primary">NTF2</name>
    <name evidence="7" type="ORF">AK812_SmicGene21716</name>
</gene>
<dbReference type="InterPro" id="IPR002075">
    <property type="entry name" value="NTF2_dom"/>
</dbReference>
<dbReference type="PANTHER" id="PTHR47447">
    <property type="entry name" value="OS03G0856100 PROTEIN"/>
    <property type="match status" value="1"/>
</dbReference>
<evidence type="ECO:0000313" key="8">
    <source>
        <dbReference type="Proteomes" id="UP000186817"/>
    </source>
</evidence>
<dbReference type="EMBL" id="LSRX01000481">
    <property type="protein sequence ID" value="OLP96061.1"/>
    <property type="molecule type" value="Genomic_DNA"/>
</dbReference>
<evidence type="ECO:0000256" key="1">
    <source>
        <dbReference type="ARBA" id="ARBA00004496"/>
    </source>
</evidence>
<dbReference type="PANTHER" id="PTHR47447:SF17">
    <property type="entry name" value="OS12G0638900 PROTEIN"/>
    <property type="match status" value="1"/>
</dbReference>